<dbReference type="SUPFAM" id="SSF56925">
    <property type="entry name" value="OMPA-like"/>
    <property type="match status" value="1"/>
</dbReference>
<sequence>MKKVVLVVALLGVGSLTAQESQKEKLIIEKGTWNVGGNLSFRVSKNDNNDASQIRENENTSISFFPNVGYAVGKNIITGLGLGYGYSKSEILSANEGAINNFTSNDSRTFTIAPYIRGYFPLGEKLAFYTQGEVGFSKTKNTSDDENNNMVINERKNNSYFIGIRPGITYFVSKKLALETGIGFLGYTKTDSELKSDSGTFDQSGKASNFNFSLNSSDLLFGLSYYF</sequence>
<name>A0A846QYY8_9FLAO</name>
<feature type="domain" description="Outer membrane protein beta-barrel" evidence="3">
    <location>
        <begin position="7"/>
        <end position="214"/>
    </location>
</feature>
<dbReference type="Gene3D" id="2.40.160.20">
    <property type="match status" value="1"/>
</dbReference>
<feature type="chain" id="PRO_5032621253" description="Outer membrane protein beta-barrel domain-containing protein" evidence="2">
    <location>
        <begin position="19"/>
        <end position="227"/>
    </location>
</feature>
<proteinExistence type="predicted"/>
<keyword evidence="1 2" id="KW-0732">Signal</keyword>
<evidence type="ECO:0000313" key="4">
    <source>
        <dbReference type="EMBL" id="NJB71862.1"/>
    </source>
</evidence>
<dbReference type="Pfam" id="PF13505">
    <property type="entry name" value="OMP_b-brl"/>
    <property type="match status" value="1"/>
</dbReference>
<comment type="caution">
    <text evidence="4">The sequence shown here is derived from an EMBL/GenBank/DDBJ whole genome shotgun (WGS) entry which is preliminary data.</text>
</comment>
<evidence type="ECO:0000256" key="1">
    <source>
        <dbReference type="ARBA" id="ARBA00022729"/>
    </source>
</evidence>
<dbReference type="InterPro" id="IPR027385">
    <property type="entry name" value="Beta-barrel_OMP"/>
</dbReference>
<gene>
    <name evidence="4" type="ORF">GGR42_002324</name>
</gene>
<evidence type="ECO:0000259" key="3">
    <source>
        <dbReference type="Pfam" id="PF13505"/>
    </source>
</evidence>
<dbReference type="RefSeq" id="WP_167964058.1">
    <property type="nucleotide sequence ID" value="NZ_JAATJJ010000001.1"/>
</dbReference>
<evidence type="ECO:0000313" key="5">
    <source>
        <dbReference type="Proteomes" id="UP000590442"/>
    </source>
</evidence>
<reference evidence="4 5" key="1">
    <citation type="submission" date="2020-03" db="EMBL/GenBank/DDBJ databases">
        <title>Genomic Encyclopedia of Type Strains, Phase IV (KMG-IV): sequencing the most valuable type-strain genomes for metagenomic binning, comparative biology and taxonomic classification.</title>
        <authorList>
            <person name="Goeker M."/>
        </authorList>
    </citation>
    <scope>NUCLEOTIDE SEQUENCE [LARGE SCALE GENOMIC DNA]</scope>
    <source>
        <strain evidence="4 5">DSM 29762</strain>
    </source>
</reference>
<organism evidence="4 5">
    <name type="scientific">Saonia flava</name>
    <dbReference type="NCBI Taxonomy" id="523696"/>
    <lineage>
        <taxon>Bacteria</taxon>
        <taxon>Pseudomonadati</taxon>
        <taxon>Bacteroidota</taxon>
        <taxon>Flavobacteriia</taxon>
        <taxon>Flavobacteriales</taxon>
        <taxon>Flavobacteriaceae</taxon>
        <taxon>Saonia</taxon>
    </lineage>
</organism>
<dbReference type="AlphaFoldDB" id="A0A846QYY8"/>
<dbReference type="Proteomes" id="UP000590442">
    <property type="component" value="Unassembled WGS sequence"/>
</dbReference>
<accession>A0A846QYY8</accession>
<protein>
    <recommendedName>
        <fullName evidence="3">Outer membrane protein beta-barrel domain-containing protein</fullName>
    </recommendedName>
</protein>
<dbReference type="InterPro" id="IPR011250">
    <property type="entry name" value="OMP/PagP_B-barrel"/>
</dbReference>
<keyword evidence="5" id="KW-1185">Reference proteome</keyword>
<dbReference type="EMBL" id="JAATJJ010000001">
    <property type="protein sequence ID" value="NJB71862.1"/>
    <property type="molecule type" value="Genomic_DNA"/>
</dbReference>
<evidence type="ECO:0000256" key="2">
    <source>
        <dbReference type="SAM" id="SignalP"/>
    </source>
</evidence>
<feature type="signal peptide" evidence="2">
    <location>
        <begin position="1"/>
        <end position="18"/>
    </location>
</feature>